<dbReference type="InterPro" id="IPR045269">
    <property type="entry name" value="Atg1-like"/>
</dbReference>
<dbReference type="PANTHER" id="PTHR24348">
    <property type="entry name" value="SERINE/THREONINE-PROTEIN KINASE UNC-51-RELATED"/>
    <property type="match status" value="1"/>
</dbReference>
<evidence type="ECO:0000313" key="6">
    <source>
        <dbReference type="Proteomes" id="UP000179807"/>
    </source>
</evidence>
<feature type="region of interest" description="Disordered" evidence="3">
    <location>
        <begin position="337"/>
        <end position="360"/>
    </location>
</feature>
<keyword evidence="5" id="KW-0418">Kinase</keyword>
<dbReference type="VEuPathDB" id="TrichDB:TRFO_17045"/>
<proteinExistence type="predicted"/>
<evidence type="ECO:0000256" key="2">
    <source>
        <dbReference type="ARBA" id="ARBA00022840"/>
    </source>
</evidence>
<gene>
    <name evidence="5" type="ORF">TRFO_17045</name>
</gene>
<dbReference type="SUPFAM" id="SSF56112">
    <property type="entry name" value="Protein kinase-like (PK-like)"/>
    <property type="match status" value="1"/>
</dbReference>
<dbReference type="GO" id="GO:0005737">
    <property type="term" value="C:cytoplasm"/>
    <property type="evidence" value="ECO:0007669"/>
    <property type="project" value="TreeGrafter"/>
</dbReference>
<evidence type="ECO:0000259" key="4">
    <source>
        <dbReference type="PROSITE" id="PS50011"/>
    </source>
</evidence>
<comment type="caution">
    <text evidence="5">The sequence shown here is derived from an EMBL/GenBank/DDBJ whole genome shotgun (WGS) entry which is preliminary data.</text>
</comment>
<evidence type="ECO:0000256" key="1">
    <source>
        <dbReference type="ARBA" id="ARBA00022741"/>
    </source>
</evidence>
<keyword evidence="2" id="KW-0067">ATP-binding</keyword>
<accession>A0A1J4KSY5</accession>
<dbReference type="Proteomes" id="UP000179807">
    <property type="component" value="Unassembled WGS sequence"/>
</dbReference>
<dbReference type="InterPro" id="IPR000719">
    <property type="entry name" value="Prot_kinase_dom"/>
</dbReference>
<dbReference type="SMART" id="SM00220">
    <property type="entry name" value="S_TKc"/>
    <property type="match status" value="1"/>
</dbReference>
<dbReference type="GO" id="GO:0004674">
    <property type="term" value="F:protein serine/threonine kinase activity"/>
    <property type="evidence" value="ECO:0007669"/>
    <property type="project" value="UniProtKB-KW"/>
</dbReference>
<feature type="compositionally biased region" description="Polar residues" evidence="3">
    <location>
        <begin position="348"/>
        <end position="360"/>
    </location>
</feature>
<dbReference type="PROSITE" id="PS50011">
    <property type="entry name" value="PROTEIN_KINASE_DOM"/>
    <property type="match status" value="1"/>
</dbReference>
<organism evidence="5 6">
    <name type="scientific">Tritrichomonas foetus</name>
    <dbReference type="NCBI Taxonomy" id="1144522"/>
    <lineage>
        <taxon>Eukaryota</taxon>
        <taxon>Metamonada</taxon>
        <taxon>Parabasalia</taxon>
        <taxon>Tritrichomonadida</taxon>
        <taxon>Tritrichomonadidae</taxon>
        <taxon>Tritrichomonas</taxon>
    </lineage>
</organism>
<dbReference type="Pfam" id="PF00069">
    <property type="entry name" value="Pkinase"/>
    <property type="match status" value="1"/>
</dbReference>
<dbReference type="GeneID" id="94834054"/>
<dbReference type="FunFam" id="1.10.510.10:FF:000571">
    <property type="entry name" value="Maternal embryonic leucine zipper kinase"/>
    <property type="match status" value="1"/>
</dbReference>
<keyword evidence="1" id="KW-0547">Nucleotide-binding</keyword>
<keyword evidence="5" id="KW-0808">Transferase</keyword>
<reference evidence="5" key="1">
    <citation type="submission" date="2016-10" db="EMBL/GenBank/DDBJ databases">
        <authorList>
            <person name="Benchimol M."/>
            <person name="Almeida L.G."/>
            <person name="Vasconcelos A.T."/>
            <person name="Perreira-Neves A."/>
            <person name="Rosa I.A."/>
            <person name="Tasca T."/>
            <person name="Bogo M.R."/>
            <person name="de Souza W."/>
        </authorList>
    </citation>
    <scope>NUCLEOTIDE SEQUENCE [LARGE SCALE GENOMIC DNA]</scope>
    <source>
        <strain evidence="5">K</strain>
    </source>
</reference>
<dbReference type="Gene3D" id="1.10.510.10">
    <property type="entry name" value="Transferase(Phosphotransferase) domain 1"/>
    <property type="match status" value="1"/>
</dbReference>
<dbReference type="InterPro" id="IPR011009">
    <property type="entry name" value="Kinase-like_dom_sf"/>
</dbReference>
<evidence type="ECO:0000313" key="5">
    <source>
        <dbReference type="EMBL" id="OHT12900.1"/>
    </source>
</evidence>
<name>A0A1J4KSY5_9EUKA</name>
<evidence type="ECO:0000256" key="3">
    <source>
        <dbReference type="SAM" id="MobiDB-lite"/>
    </source>
</evidence>
<dbReference type="OrthoDB" id="541276at2759"/>
<dbReference type="EMBL" id="MLAK01000552">
    <property type="protein sequence ID" value="OHT12900.1"/>
    <property type="molecule type" value="Genomic_DNA"/>
</dbReference>
<protein>
    <submittedName>
        <fullName evidence="5">Serine/threonine protein kinase</fullName>
    </submittedName>
</protein>
<keyword evidence="5" id="KW-0723">Serine/threonine-protein kinase</keyword>
<feature type="domain" description="Protein kinase" evidence="4">
    <location>
        <begin position="8"/>
        <end position="260"/>
    </location>
</feature>
<dbReference type="GO" id="GO:0010506">
    <property type="term" value="P:regulation of autophagy"/>
    <property type="evidence" value="ECO:0007669"/>
    <property type="project" value="InterPro"/>
</dbReference>
<keyword evidence="6" id="KW-1185">Reference proteome</keyword>
<dbReference type="RefSeq" id="XP_068366036.1">
    <property type="nucleotide sequence ID" value="XM_068499350.1"/>
</dbReference>
<dbReference type="AlphaFoldDB" id="A0A1J4KSY5"/>
<dbReference type="GO" id="GO:0005524">
    <property type="term" value="F:ATP binding"/>
    <property type="evidence" value="ECO:0007669"/>
    <property type="project" value="UniProtKB-KW"/>
</dbReference>
<sequence length="360" mass="40710">MKEPLDTYVFKEELGHGRFGTASRVFSPRYNCDFCMKVIDKGKNKNDKFTRQMFIQETEVLRKVGHPNVIRLYDYFETPNSYNIVMEYCPKMTLNDVLEEKKVLSLNTIRIYFRQILDATAYFHSLNITHRDIKPSNIALDSLDRPKYIDWGLSLYSPSDALVTSFCGTFPYAAPECMKKCAYDPKKSDMYSIGICLYILAFGKHPFNPESHSIAIAEAFRGEYSIPPTDETFAALVRNLIQLDPSKRLSARAALEHPFFTKFGSNASGSSSCTNVKSGFSSASSNYSVGSFSTRDIVLPSTKPACDGLTRTNSNGTHQRQIVPGYDLMFKKAQQQLNKVEPARKMRSQPNSPNAQLHLQ</sequence>